<dbReference type="Pfam" id="PF25927">
    <property type="entry name" value="DUF7972"/>
    <property type="match status" value="1"/>
</dbReference>
<keyword evidence="3" id="KW-0614">Plasmid</keyword>
<dbReference type="GeneID" id="72187220"/>
<dbReference type="AlphaFoldDB" id="A0A8U0HZD5"/>
<evidence type="ECO:0000313" key="3">
    <source>
        <dbReference type="EMBL" id="UPV76512.1"/>
    </source>
</evidence>
<keyword evidence="2" id="KW-1133">Transmembrane helix</keyword>
<evidence type="ECO:0000256" key="1">
    <source>
        <dbReference type="SAM" id="MobiDB-lite"/>
    </source>
</evidence>
<sequence length="353" mass="38494">MSEATESSDGTRTSSGATTNDAVTSDSSEGSGGGSRLAAKKNRLREWVLLDGQRLLIAASLLVIVAIVLVSVEALGWVPMERPQPVYYVFGGLISGNLTLITVVVSINQLLLGREFNSPGELESEMQSVIDYRREVEEHAGEVAPVTPLKFLELLFQNTRRETQRIGGMTFGPVGEDVRSEIDEVVESLTDHADDVLDRLGDSDADTFDVLSTTLTTNYAQEIHRVRKIRSRHGDDLPESVMTALDNLVDHLQKVDVARQYFKSLYLQEELSSLSRVLLYAGLPAELVSILVLLGLTARAGTGLTQYSAVLLPITVTIALLPLALLVAFIVRTATVTERTAATIPFTTPRQEK</sequence>
<name>A0A8U0HZD5_9EURY</name>
<protein>
    <submittedName>
        <fullName evidence="3">Uncharacterized protein</fullName>
    </submittedName>
</protein>
<feature type="transmembrane region" description="Helical" evidence="2">
    <location>
        <begin position="310"/>
        <end position="331"/>
    </location>
</feature>
<dbReference type="RefSeq" id="WP_248652545.1">
    <property type="nucleotide sequence ID" value="NZ_CP096660.1"/>
</dbReference>
<reference evidence="3 4" key="1">
    <citation type="submission" date="2022-04" db="EMBL/GenBank/DDBJ databases">
        <title>Diverse halophilic archaea isolated from saline environments.</title>
        <authorList>
            <person name="Cui H.-L."/>
        </authorList>
    </citation>
    <scope>NUCLEOTIDE SEQUENCE [LARGE SCALE GENOMIC DNA]</scope>
    <source>
        <strain evidence="3 4">XZYJT49</strain>
        <plasmid evidence="3 4">unnamed1</plasmid>
    </source>
</reference>
<feature type="transmembrane region" description="Helical" evidence="2">
    <location>
        <begin position="86"/>
        <end position="107"/>
    </location>
</feature>
<dbReference type="Proteomes" id="UP000830729">
    <property type="component" value="Plasmid unnamed1"/>
</dbReference>
<dbReference type="KEGG" id="halx:M0R89_18435"/>
<feature type="compositionally biased region" description="Polar residues" evidence="1">
    <location>
        <begin position="1"/>
        <end position="24"/>
    </location>
</feature>
<organism evidence="3 4">
    <name type="scientific">Halorussus limi</name>
    <dbReference type="NCBI Taxonomy" id="2938695"/>
    <lineage>
        <taxon>Archaea</taxon>
        <taxon>Methanobacteriati</taxon>
        <taxon>Methanobacteriota</taxon>
        <taxon>Stenosarchaea group</taxon>
        <taxon>Halobacteria</taxon>
        <taxon>Halobacteriales</taxon>
        <taxon>Haladaptataceae</taxon>
        <taxon>Halorussus</taxon>
    </lineage>
</organism>
<gene>
    <name evidence="3" type="ORF">M0R89_18435</name>
</gene>
<feature type="transmembrane region" description="Helical" evidence="2">
    <location>
        <begin position="55"/>
        <end position="80"/>
    </location>
</feature>
<feature type="region of interest" description="Disordered" evidence="1">
    <location>
        <begin position="1"/>
        <end position="37"/>
    </location>
</feature>
<proteinExistence type="predicted"/>
<keyword evidence="4" id="KW-1185">Reference proteome</keyword>
<keyword evidence="2" id="KW-0472">Membrane</keyword>
<evidence type="ECO:0000313" key="4">
    <source>
        <dbReference type="Proteomes" id="UP000830729"/>
    </source>
</evidence>
<feature type="transmembrane region" description="Helical" evidence="2">
    <location>
        <begin position="277"/>
        <end position="298"/>
    </location>
</feature>
<evidence type="ECO:0000256" key="2">
    <source>
        <dbReference type="SAM" id="Phobius"/>
    </source>
</evidence>
<geneLocation type="plasmid" evidence="3 4">
    <name>unnamed1</name>
</geneLocation>
<dbReference type="EMBL" id="CP096660">
    <property type="protein sequence ID" value="UPV76512.1"/>
    <property type="molecule type" value="Genomic_DNA"/>
</dbReference>
<keyword evidence="2" id="KW-0812">Transmembrane</keyword>
<dbReference type="InterPro" id="IPR058278">
    <property type="entry name" value="DUF7972"/>
</dbReference>
<accession>A0A8U0HZD5</accession>